<gene>
    <name evidence="2" type="ORF">VTK73DRAFT_6527</name>
</gene>
<evidence type="ECO:0000313" key="3">
    <source>
        <dbReference type="Proteomes" id="UP001586593"/>
    </source>
</evidence>
<dbReference type="EMBL" id="JAZHXJ010000037">
    <property type="protein sequence ID" value="KAL1879947.1"/>
    <property type="molecule type" value="Genomic_DNA"/>
</dbReference>
<protein>
    <submittedName>
        <fullName evidence="2">Uncharacterized protein</fullName>
    </submittedName>
</protein>
<keyword evidence="3" id="KW-1185">Reference proteome</keyword>
<feature type="region of interest" description="Disordered" evidence="1">
    <location>
        <begin position="149"/>
        <end position="168"/>
    </location>
</feature>
<reference evidence="2 3" key="1">
    <citation type="journal article" date="2024" name="Commun. Biol.">
        <title>Comparative genomic analysis of thermophilic fungi reveals convergent evolutionary adaptations and gene losses.</title>
        <authorList>
            <person name="Steindorff A.S."/>
            <person name="Aguilar-Pontes M.V."/>
            <person name="Robinson A.J."/>
            <person name="Andreopoulos B."/>
            <person name="LaButti K."/>
            <person name="Kuo A."/>
            <person name="Mondo S."/>
            <person name="Riley R."/>
            <person name="Otillar R."/>
            <person name="Haridas S."/>
            <person name="Lipzen A."/>
            <person name="Grimwood J."/>
            <person name="Schmutz J."/>
            <person name="Clum A."/>
            <person name="Reid I.D."/>
            <person name="Moisan M.C."/>
            <person name="Butler G."/>
            <person name="Nguyen T.T.M."/>
            <person name="Dewar K."/>
            <person name="Conant G."/>
            <person name="Drula E."/>
            <person name="Henrissat B."/>
            <person name="Hansel C."/>
            <person name="Singer S."/>
            <person name="Hutchinson M.I."/>
            <person name="de Vries R.P."/>
            <person name="Natvig D.O."/>
            <person name="Powell A.J."/>
            <person name="Tsang A."/>
            <person name="Grigoriev I.V."/>
        </authorList>
    </citation>
    <scope>NUCLEOTIDE SEQUENCE [LARGE SCALE GENOMIC DNA]</scope>
    <source>
        <strain evidence="2 3">ATCC 24622</strain>
    </source>
</reference>
<proteinExistence type="predicted"/>
<evidence type="ECO:0000256" key="1">
    <source>
        <dbReference type="SAM" id="MobiDB-lite"/>
    </source>
</evidence>
<dbReference type="Proteomes" id="UP001586593">
    <property type="component" value="Unassembled WGS sequence"/>
</dbReference>
<comment type="caution">
    <text evidence="2">The sequence shown here is derived from an EMBL/GenBank/DDBJ whole genome shotgun (WGS) entry which is preliminary data.</text>
</comment>
<accession>A0ABR3XVB2</accession>
<name>A0ABR3XVB2_9PEZI</name>
<organism evidence="2 3">
    <name type="scientific">Phialemonium thermophilum</name>
    <dbReference type="NCBI Taxonomy" id="223376"/>
    <lineage>
        <taxon>Eukaryota</taxon>
        <taxon>Fungi</taxon>
        <taxon>Dikarya</taxon>
        <taxon>Ascomycota</taxon>
        <taxon>Pezizomycotina</taxon>
        <taxon>Sordariomycetes</taxon>
        <taxon>Sordariomycetidae</taxon>
        <taxon>Cephalothecales</taxon>
        <taxon>Cephalothecaceae</taxon>
        <taxon>Phialemonium</taxon>
    </lineage>
</organism>
<sequence>MYDIDGNYVLVDEEGESTSADHYQTADTVCSPASETARTASTMEEVSRTVNNLLESYSSRSAAELIGHLTLDFEYRLLPSTLGVSPMKRYAFSKHAEKVFSLFKKFRMLPTQIILGKSQLMPAHDGTTETNLVAAVHAHMEGTFIKGTVPPASQHRKPGERLEEPSNTEWRNECILTIHLSEDGSKVARIEEFVDSVRAEQMRTREECRTLNIPDEPM</sequence>
<evidence type="ECO:0000313" key="2">
    <source>
        <dbReference type="EMBL" id="KAL1879947.1"/>
    </source>
</evidence>